<evidence type="ECO:0000313" key="1">
    <source>
        <dbReference type="EMBL" id="AWU95541.1"/>
    </source>
</evidence>
<organism evidence="1 2">
    <name type="scientific">Azospirillum ramasamyi</name>
    <dbReference type="NCBI Taxonomy" id="682998"/>
    <lineage>
        <taxon>Bacteria</taxon>
        <taxon>Pseudomonadati</taxon>
        <taxon>Pseudomonadota</taxon>
        <taxon>Alphaproteobacteria</taxon>
        <taxon>Rhodospirillales</taxon>
        <taxon>Azospirillaceae</taxon>
        <taxon>Azospirillum</taxon>
    </lineage>
</organism>
<sequence>MMGQQKSEFHWQVAMEVRLAFEDAFPDHQVHGEALERICHALLKLSPAPANAGPFSRLEKARTVACHALDLISPRFVDISAAIRDQIVASTMIASLRGTDPGHSAVASAALRVRQRGWHDDDHPHLLVNALLDSRVDFAVHLLRADGGASYEQISQALWYDWSDSLQPVLHSAGVRPQLCGPLGAVMKEAARVPVYDELTRSDRRAELSEVLARWVPRVDDPWSLSVLHACVPNHIDSEGIIAPTANENPVWEEFLQRRAGR</sequence>
<geneLocation type="plasmid" evidence="1 2">
    <name>unnamed1</name>
</geneLocation>
<protein>
    <submittedName>
        <fullName evidence="1">Uncharacterized protein</fullName>
    </submittedName>
</protein>
<dbReference type="AlphaFoldDB" id="A0A2U9S9A5"/>
<dbReference type="EMBL" id="CP029830">
    <property type="protein sequence ID" value="AWU95541.1"/>
    <property type="molecule type" value="Genomic_DNA"/>
</dbReference>
<dbReference type="KEGG" id="azm:DM194_14630"/>
<accession>A0A2U9S9A5</accession>
<dbReference type="RefSeq" id="WP_111068307.1">
    <property type="nucleotide sequence ID" value="NZ_CP029830.1"/>
</dbReference>
<keyword evidence="2" id="KW-1185">Reference proteome</keyword>
<proteinExistence type="predicted"/>
<reference evidence="1 2" key="1">
    <citation type="submission" date="2018-06" db="EMBL/GenBank/DDBJ databases">
        <title>Complete genome sequencing of Azospirillum sp. M2T2B2.</title>
        <authorList>
            <person name="Heo J."/>
            <person name="Kim S.-J."/>
            <person name="Kwon S.-W."/>
            <person name="Anandham R."/>
        </authorList>
    </citation>
    <scope>NUCLEOTIDE SEQUENCE [LARGE SCALE GENOMIC DNA]</scope>
    <source>
        <strain evidence="1 2">M2T2B2</strain>
        <plasmid evidence="1 2">unnamed1</plasmid>
    </source>
</reference>
<evidence type="ECO:0000313" key="2">
    <source>
        <dbReference type="Proteomes" id="UP000249605"/>
    </source>
</evidence>
<gene>
    <name evidence="1" type="ORF">DM194_14630</name>
</gene>
<keyword evidence="1" id="KW-0614">Plasmid</keyword>
<dbReference type="Proteomes" id="UP000249605">
    <property type="component" value="Plasmid unnamed1"/>
</dbReference>
<name>A0A2U9S9A5_9PROT</name>